<name>A0ABW2GIV8_9ACTN</name>
<dbReference type="EMBL" id="JBHSZO010000023">
    <property type="protein sequence ID" value="MFC7219676.1"/>
    <property type="molecule type" value="Genomic_DNA"/>
</dbReference>
<dbReference type="RefSeq" id="WP_386415635.1">
    <property type="nucleotide sequence ID" value="NZ_JBHSZO010000023.1"/>
</dbReference>
<sequence>MHQRVRERLFHLPVLLETAERVRREAAALPAAARATPSEEVFEHEGTRYLRILPKVNQVPSRLDHGSQHVHIKEVGNTGRRINQSVVEDDAFWAWAAIETLRHTGEIVPLLQIVPSKSNNASANASAKRAATAGSEKSRDSR</sequence>
<keyword evidence="3" id="KW-1185">Reference proteome</keyword>
<evidence type="ECO:0000313" key="2">
    <source>
        <dbReference type="EMBL" id="MFC7219676.1"/>
    </source>
</evidence>
<feature type="region of interest" description="Disordered" evidence="1">
    <location>
        <begin position="118"/>
        <end position="142"/>
    </location>
</feature>
<evidence type="ECO:0000313" key="3">
    <source>
        <dbReference type="Proteomes" id="UP001596413"/>
    </source>
</evidence>
<comment type="caution">
    <text evidence="2">The sequence shown here is derived from an EMBL/GenBank/DDBJ whole genome shotgun (WGS) entry which is preliminary data.</text>
</comment>
<organism evidence="2 3">
    <name type="scientific">Streptomyces polyrhachis</name>
    <dbReference type="NCBI Taxonomy" id="1282885"/>
    <lineage>
        <taxon>Bacteria</taxon>
        <taxon>Bacillati</taxon>
        <taxon>Actinomycetota</taxon>
        <taxon>Actinomycetes</taxon>
        <taxon>Kitasatosporales</taxon>
        <taxon>Streptomycetaceae</taxon>
        <taxon>Streptomyces</taxon>
    </lineage>
</organism>
<evidence type="ECO:0000256" key="1">
    <source>
        <dbReference type="SAM" id="MobiDB-lite"/>
    </source>
</evidence>
<gene>
    <name evidence="2" type="ORF">ACFQLX_16120</name>
</gene>
<accession>A0ABW2GIV8</accession>
<dbReference type="Proteomes" id="UP001596413">
    <property type="component" value="Unassembled WGS sequence"/>
</dbReference>
<feature type="compositionally biased region" description="Low complexity" evidence="1">
    <location>
        <begin position="118"/>
        <end position="135"/>
    </location>
</feature>
<reference evidence="3" key="1">
    <citation type="journal article" date="2019" name="Int. J. Syst. Evol. Microbiol.">
        <title>The Global Catalogue of Microorganisms (GCM) 10K type strain sequencing project: providing services to taxonomists for standard genome sequencing and annotation.</title>
        <authorList>
            <consortium name="The Broad Institute Genomics Platform"/>
            <consortium name="The Broad Institute Genome Sequencing Center for Infectious Disease"/>
            <person name="Wu L."/>
            <person name="Ma J."/>
        </authorList>
    </citation>
    <scope>NUCLEOTIDE SEQUENCE [LARGE SCALE GENOMIC DNA]</scope>
    <source>
        <strain evidence="3">CGMCC 1.13681</strain>
    </source>
</reference>
<protein>
    <submittedName>
        <fullName evidence="2">Uncharacterized protein</fullName>
    </submittedName>
</protein>
<proteinExistence type="predicted"/>